<feature type="compositionally biased region" description="Acidic residues" evidence="1">
    <location>
        <begin position="116"/>
        <end position="134"/>
    </location>
</feature>
<keyword evidence="4" id="KW-1185">Reference proteome</keyword>
<organism evidence="3 4">
    <name type="scientific">Rhododendron griersonianum</name>
    <dbReference type="NCBI Taxonomy" id="479676"/>
    <lineage>
        <taxon>Eukaryota</taxon>
        <taxon>Viridiplantae</taxon>
        <taxon>Streptophyta</taxon>
        <taxon>Embryophyta</taxon>
        <taxon>Tracheophyta</taxon>
        <taxon>Spermatophyta</taxon>
        <taxon>Magnoliopsida</taxon>
        <taxon>eudicotyledons</taxon>
        <taxon>Gunneridae</taxon>
        <taxon>Pentapetalae</taxon>
        <taxon>asterids</taxon>
        <taxon>Ericales</taxon>
        <taxon>Ericaceae</taxon>
        <taxon>Ericoideae</taxon>
        <taxon>Rhodoreae</taxon>
        <taxon>Rhododendron</taxon>
    </lineage>
</organism>
<feature type="region of interest" description="Disordered" evidence="1">
    <location>
        <begin position="92"/>
        <end position="244"/>
    </location>
</feature>
<dbReference type="InterPro" id="IPR044824">
    <property type="entry name" value="MAIN-like"/>
</dbReference>
<evidence type="ECO:0000259" key="2">
    <source>
        <dbReference type="Pfam" id="PF10536"/>
    </source>
</evidence>
<feature type="domain" description="Aminotransferase-like plant mobile" evidence="2">
    <location>
        <begin position="305"/>
        <end position="377"/>
    </location>
</feature>
<accession>A0AAV6KYI9</accession>
<reference evidence="3" key="1">
    <citation type="submission" date="2020-08" db="EMBL/GenBank/DDBJ databases">
        <title>Plant Genome Project.</title>
        <authorList>
            <person name="Zhang R.-G."/>
        </authorList>
    </citation>
    <scope>NUCLEOTIDE SEQUENCE</scope>
    <source>
        <strain evidence="3">WSP0</strain>
        <tissue evidence="3">Leaf</tissue>
    </source>
</reference>
<dbReference type="GO" id="GO:0010073">
    <property type="term" value="P:meristem maintenance"/>
    <property type="evidence" value="ECO:0007669"/>
    <property type="project" value="InterPro"/>
</dbReference>
<feature type="compositionally biased region" description="Basic and acidic residues" evidence="1">
    <location>
        <begin position="96"/>
        <end position="115"/>
    </location>
</feature>
<dbReference type="Proteomes" id="UP000823749">
    <property type="component" value="Chromosome 3"/>
</dbReference>
<proteinExistence type="predicted"/>
<comment type="caution">
    <text evidence="3">The sequence shown here is derived from an EMBL/GenBank/DDBJ whole genome shotgun (WGS) entry which is preliminary data.</text>
</comment>
<feature type="compositionally biased region" description="Acidic residues" evidence="1">
    <location>
        <begin position="163"/>
        <end position="235"/>
    </location>
</feature>
<dbReference type="PANTHER" id="PTHR46033">
    <property type="entry name" value="PROTEIN MAIN-LIKE 2"/>
    <property type="match status" value="1"/>
</dbReference>
<dbReference type="InterPro" id="IPR019557">
    <property type="entry name" value="AminoTfrase-like_pln_mobile"/>
</dbReference>
<feature type="region of interest" description="Disordered" evidence="1">
    <location>
        <begin position="59"/>
        <end position="80"/>
    </location>
</feature>
<feature type="domain" description="Aminotransferase-like plant mobile" evidence="2">
    <location>
        <begin position="385"/>
        <end position="481"/>
    </location>
</feature>
<feature type="compositionally biased region" description="Basic residues" evidence="1">
    <location>
        <begin position="143"/>
        <end position="152"/>
    </location>
</feature>
<feature type="compositionally biased region" description="Basic and acidic residues" evidence="1">
    <location>
        <begin position="153"/>
        <end position="162"/>
    </location>
</feature>
<sequence length="487" mass="55603">MEVEGRGRGGRVLRNRIIVHEEVVAEAREEVGGREVGERVLRNRKRQEEIVTEAWDEVGGRGAGGRVLRNRKRGPKGSWRSWRWRTRGRVLRKRKRQEEVVVEAREEGSHQAQPREEEEEEDEEAQLEALEEAEIVAPVVCRGRGRGRGRGQRQREVEVGREDEGEDDDLQLEAAEDDDLQSEVEAEDDDLQDEVESQEDEEESQAESQEDEEESHAESEEEDEESNSGDDEVDDGPLVGPQDRSLLKDFRNHVAAAIWGGMERKLLKIYNHSRLLTKWELPKTNRRFMDKVKASGLLPLAGITYKYSNNVLVSAFVERWHPETNSFHFRFGEMAITLDDVPYLIGVPVEGLAVHAEVHGKEDCVALLRRWLGVTKKNAKAAVFCGDLSLVSTYGWGVGALGFLYRQLGQASRCHVKRMGGYGTLLEAWIQEHFSMFRHAMNLNYMDDLPRAARWQSRRQAKSATTVRYREMLDDVQATQVIGKCNT</sequence>
<name>A0AAV6KYI9_9ERIC</name>
<evidence type="ECO:0000313" key="3">
    <source>
        <dbReference type="EMBL" id="KAG5557552.1"/>
    </source>
</evidence>
<dbReference type="AlphaFoldDB" id="A0AAV6KYI9"/>
<dbReference type="EMBL" id="JACTNZ010000003">
    <property type="protein sequence ID" value="KAG5557552.1"/>
    <property type="molecule type" value="Genomic_DNA"/>
</dbReference>
<protein>
    <recommendedName>
        <fullName evidence="2">Aminotransferase-like plant mobile domain-containing protein</fullName>
    </recommendedName>
</protein>
<dbReference type="PANTHER" id="PTHR46033:SF8">
    <property type="entry name" value="PROTEIN MAINTENANCE OF MERISTEMS-LIKE"/>
    <property type="match status" value="1"/>
</dbReference>
<dbReference type="Pfam" id="PF10536">
    <property type="entry name" value="PMD"/>
    <property type="match status" value="2"/>
</dbReference>
<evidence type="ECO:0000313" key="4">
    <source>
        <dbReference type="Proteomes" id="UP000823749"/>
    </source>
</evidence>
<gene>
    <name evidence="3" type="ORF">RHGRI_007705</name>
</gene>
<evidence type="ECO:0000256" key="1">
    <source>
        <dbReference type="SAM" id="MobiDB-lite"/>
    </source>
</evidence>